<keyword evidence="3" id="KW-0812">Transmembrane</keyword>
<dbReference type="Gene3D" id="3.30.40.10">
    <property type="entry name" value="Zinc/RING finger domain, C3HC4 (zinc finger)"/>
    <property type="match status" value="1"/>
</dbReference>
<evidence type="ECO:0000313" key="6">
    <source>
        <dbReference type="Proteomes" id="UP001211907"/>
    </source>
</evidence>
<accession>A0AAD5TFT6</accession>
<dbReference type="EMBL" id="JADGJH010000014">
    <property type="protein sequence ID" value="KAJ3142535.1"/>
    <property type="molecule type" value="Genomic_DNA"/>
</dbReference>
<feature type="region of interest" description="Disordered" evidence="2">
    <location>
        <begin position="1"/>
        <end position="35"/>
    </location>
</feature>
<proteinExistence type="predicted"/>
<keyword evidence="3" id="KW-0472">Membrane</keyword>
<keyword evidence="1" id="KW-0862">Zinc</keyword>
<feature type="compositionally biased region" description="Polar residues" evidence="2">
    <location>
        <begin position="1"/>
        <end position="24"/>
    </location>
</feature>
<feature type="transmembrane region" description="Helical" evidence="3">
    <location>
        <begin position="274"/>
        <end position="290"/>
    </location>
</feature>
<keyword evidence="1" id="KW-0479">Metal-binding</keyword>
<name>A0AAD5TFT6_9FUNG</name>
<keyword evidence="3" id="KW-1133">Transmembrane helix</keyword>
<dbReference type="GO" id="GO:0061630">
    <property type="term" value="F:ubiquitin protein ligase activity"/>
    <property type="evidence" value="ECO:0007669"/>
    <property type="project" value="TreeGrafter"/>
</dbReference>
<keyword evidence="6" id="KW-1185">Reference proteome</keyword>
<feature type="transmembrane region" description="Helical" evidence="3">
    <location>
        <begin position="369"/>
        <end position="399"/>
    </location>
</feature>
<dbReference type="InterPro" id="IPR013083">
    <property type="entry name" value="Znf_RING/FYVE/PHD"/>
</dbReference>
<feature type="domain" description="RING-type" evidence="4">
    <location>
        <begin position="609"/>
        <end position="656"/>
    </location>
</feature>
<evidence type="ECO:0000256" key="2">
    <source>
        <dbReference type="SAM" id="MobiDB-lite"/>
    </source>
</evidence>
<organism evidence="5 6">
    <name type="scientific">Physocladia obscura</name>
    <dbReference type="NCBI Taxonomy" id="109957"/>
    <lineage>
        <taxon>Eukaryota</taxon>
        <taxon>Fungi</taxon>
        <taxon>Fungi incertae sedis</taxon>
        <taxon>Chytridiomycota</taxon>
        <taxon>Chytridiomycota incertae sedis</taxon>
        <taxon>Chytridiomycetes</taxon>
        <taxon>Chytridiales</taxon>
        <taxon>Chytriomycetaceae</taxon>
        <taxon>Physocladia</taxon>
    </lineage>
</organism>
<dbReference type="CDD" id="cd16448">
    <property type="entry name" value="RING-H2"/>
    <property type="match status" value="1"/>
</dbReference>
<dbReference type="SUPFAM" id="SSF57850">
    <property type="entry name" value="RING/U-box"/>
    <property type="match status" value="1"/>
</dbReference>
<dbReference type="SMART" id="SM00184">
    <property type="entry name" value="RING"/>
    <property type="match status" value="1"/>
</dbReference>
<evidence type="ECO:0000259" key="4">
    <source>
        <dbReference type="PROSITE" id="PS50089"/>
    </source>
</evidence>
<sequence>MGGSSSDDGNPHQKNPSNQENSICQDPEDDITDAEHDNSTENLLTTVRGINTRLGAITETLENMRETADQLIDNATNSAGERLPDFGDDLHTTILADTHRQSRQTRLSQILQIEGEGEVVDRSEDNARRQHLSMFRRRQHELLVQRILQTESQFQQTRGDQIQIPAVAGPPFGNFPLDNYYSRQGMVPSSNSISSADSGLVDEVGCLCCCCSEHTVALVSNKKYYGFAVRGLLCAWYILVLLFTPCILGSYALVAKCGTNPELVHGIGDSENTLTWFLVYMIVLTAVDLPRECLQAWVKKTLTSVSSDNNGVSVEQPPTQNFTLSGEISSLPFTQNMVTSLPVTFDTAPLQLPAPTANFECLKKRIAKILLLIITPFYIILWILITLWLIAGTVWLSASSTSSSLPSSQQICAKSNPELYTFVFAHVVSCWTIGVAWYTLSRWRAWYLQTLELRQRRTIHIGNSGSVFGDISDLSLTVAAQTRAMARARRRRMREFNGVVHGTPAQLDNFNWNNPHETDIDPILLAIINGASSEFWTPVDPMTLRAPGIGVNQAEWDKLKIYAFEGKNNLESDRKGGKICENSNECDSKGGEISILGSSGTATCGNDACIICLSEFSAGELVRELLCGHAFHDFCISRWMRARSEGGEGKRTCPLCVAEVTLTQ</sequence>
<evidence type="ECO:0000313" key="5">
    <source>
        <dbReference type="EMBL" id="KAJ3142535.1"/>
    </source>
</evidence>
<protein>
    <recommendedName>
        <fullName evidence="4">RING-type domain-containing protein</fullName>
    </recommendedName>
</protein>
<feature type="transmembrane region" description="Helical" evidence="3">
    <location>
        <begin position="419"/>
        <end position="440"/>
    </location>
</feature>
<comment type="caution">
    <text evidence="5">The sequence shown here is derived from an EMBL/GenBank/DDBJ whole genome shotgun (WGS) entry which is preliminary data.</text>
</comment>
<dbReference type="PROSITE" id="PS50089">
    <property type="entry name" value="ZF_RING_2"/>
    <property type="match status" value="1"/>
</dbReference>
<gene>
    <name evidence="5" type="ORF">HK100_001788</name>
</gene>
<evidence type="ECO:0000256" key="1">
    <source>
        <dbReference type="PROSITE-ProRule" id="PRU00175"/>
    </source>
</evidence>
<dbReference type="GO" id="GO:0008270">
    <property type="term" value="F:zinc ion binding"/>
    <property type="evidence" value="ECO:0007669"/>
    <property type="project" value="UniProtKB-KW"/>
</dbReference>
<dbReference type="AlphaFoldDB" id="A0AAD5TFT6"/>
<dbReference type="InterPro" id="IPR051826">
    <property type="entry name" value="E3_ubiquitin-ligase_domain"/>
</dbReference>
<dbReference type="GO" id="GO:0006511">
    <property type="term" value="P:ubiquitin-dependent protein catabolic process"/>
    <property type="evidence" value="ECO:0007669"/>
    <property type="project" value="TreeGrafter"/>
</dbReference>
<dbReference type="PANTHER" id="PTHR22765:SF434">
    <property type="entry name" value="GB|AAD18119.1-RELATED"/>
    <property type="match status" value="1"/>
</dbReference>
<reference evidence="5" key="1">
    <citation type="submission" date="2020-05" db="EMBL/GenBank/DDBJ databases">
        <title>Phylogenomic resolution of chytrid fungi.</title>
        <authorList>
            <person name="Stajich J.E."/>
            <person name="Amses K."/>
            <person name="Simmons R."/>
            <person name="Seto K."/>
            <person name="Myers J."/>
            <person name="Bonds A."/>
            <person name="Quandt C.A."/>
            <person name="Barry K."/>
            <person name="Liu P."/>
            <person name="Grigoriev I."/>
            <person name="Longcore J.E."/>
            <person name="James T.Y."/>
        </authorList>
    </citation>
    <scope>NUCLEOTIDE SEQUENCE</scope>
    <source>
        <strain evidence="5">JEL0513</strain>
    </source>
</reference>
<keyword evidence="1" id="KW-0863">Zinc-finger</keyword>
<dbReference type="InterPro" id="IPR001841">
    <property type="entry name" value="Znf_RING"/>
</dbReference>
<dbReference type="PANTHER" id="PTHR22765">
    <property type="entry name" value="RING FINGER AND PROTEASE ASSOCIATED DOMAIN-CONTAINING"/>
    <property type="match status" value="1"/>
</dbReference>
<dbReference type="Pfam" id="PF13639">
    <property type="entry name" value="zf-RING_2"/>
    <property type="match status" value="1"/>
</dbReference>
<feature type="transmembrane region" description="Helical" evidence="3">
    <location>
        <begin position="232"/>
        <end position="254"/>
    </location>
</feature>
<evidence type="ECO:0000256" key="3">
    <source>
        <dbReference type="SAM" id="Phobius"/>
    </source>
</evidence>
<dbReference type="Proteomes" id="UP001211907">
    <property type="component" value="Unassembled WGS sequence"/>
</dbReference>